<gene>
    <name evidence="2" type="ORF">CEURO_LOCUS22424</name>
</gene>
<dbReference type="InterPro" id="IPR036047">
    <property type="entry name" value="F-box-like_dom_sf"/>
</dbReference>
<protein>
    <recommendedName>
        <fullName evidence="1">F-box/LRR-repeat protein 15/At3g58940/PEG3-like LRR domain-containing protein</fullName>
    </recommendedName>
</protein>
<sequence length="417" mass="47798">MASVCRRKTTSGARNDFISQLPAELKESILGLLNICETARMAVLSTCWKHAWYAHGQLVFDLDFFSYFPQYHSEDEPIDCTEIINRCLMLRTGPVKKFTLVISHFEDYNLHRKILSPLSADIDRWCLFLSRNGIEELHISIDILKETYTLHDCIVTCPTIKRLALGALDFGFPVNSQSVFPGVTSLAFDYVSFQPDLTGTVYSVPNLENLSFDNCPRIQNFVISAPKLKCLTTDRNFRRVTDFRWFVLHFAVISTLHLHLDLLSVSPDAVAAQTFPNATNLRVVVIHNASFFGAEHFTFVIELIQKCPKLCELGIETWDYGRRRCNDEDVSRLLANPYSCVIKKELEMLKTVKIEIFCGFRLEMQFVKTILLKSPALEELVITKSSHFRDLQILEEIRCCPRSSPQARVVIMDSMYE</sequence>
<proteinExistence type="predicted"/>
<dbReference type="EMBL" id="CAMAPE010000080">
    <property type="protein sequence ID" value="CAH9119658.1"/>
    <property type="molecule type" value="Genomic_DNA"/>
</dbReference>
<dbReference type="Pfam" id="PF24758">
    <property type="entry name" value="LRR_At5g56370"/>
    <property type="match status" value="1"/>
</dbReference>
<dbReference type="AlphaFoldDB" id="A0A9P0ZYF6"/>
<name>A0A9P0ZYF6_CUSEU</name>
<dbReference type="SUPFAM" id="SSF81383">
    <property type="entry name" value="F-box domain"/>
    <property type="match status" value="1"/>
</dbReference>
<dbReference type="SUPFAM" id="SSF52047">
    <property type="entry name" value="RNI-like"/>
    <property type="match status" value="1"/>
</dbReference>
<evidence type="ECO:0000313" key="2">
    <source>
        <dbReference type="EMBL" id="CAH9119658.1"/>
    </source>
</evidence>
<organism evidence="2 3">
    <name type="scientific">Cuscuta europaea</name>
    <name type="common">European dodder</name>
    <dbReference type="NCBI Taxonomy" id="41803"/>
    <lineage>
        <taxon>Eukaryota</taxon>
        <taxon>Viridiplantae</taxon>
        <taxon>Streptophyta</taxon>
        <taxon>Embryophyta</taxon>
        <taxon>Tracheophyta</taxon>
        <taxon>Spermatophyta</taxon>
        <taxon>Magnoliopsida</taxon>
        <taxon>eudicotyledons</taxon>
        <taxon>Gunneridae</taxon>
        <taxon>Pentapetalae</taxon>
        <taxon>asterids</taxon>
        <taxon>lamiids</taxon>
        <taxon>Solanales</taxon>
        <taxon>Convolvulaceae</taxon>
        <taxon>Cuscuteae</taxon>
        <taxon>Cuscuta</taxon>
        <taxon>Cuscuta subgen. Cuscuta</taxon>
    </lineage>
</organism>
<dbReference type="PANTHER" id="PTHR31639">
    <property type="entry name" value="F-BOX PROTEIN-LIKE"/>
    <property type="match status" value="1"/>
</dbReference>
<feature type="domain" description="F-box/LRR-repeat protein 15/At3g58940/PEG3-like LRR" evidence="1">
    <location>
        <begin position="122"/>
        <end position="235"/>
    </location>
</feature>
<dbReference type="OrthoDB" id="1255624at2759"/>
<dbReference type="InterPro" id="IPR032675">
    <property type="entry name" value="LRR_dom_sf"/>
</dbReference>
<keyword evidence="3" id="KW-1185">Reference proteome</keyword>
<dbReference type="PANTHER" id="PTHR31639:SF312">
    <property type="entry name" value="CYCLIN-LIKE F-BOX"/>
    <property type="match status" value="1"/>
</dbReference>
<comment type="caution">
    <text evidence="2">The sequence shown here is derived from an EMBL/GenBank/DDBJ whole genome shotgun (WGS) entry which is preliminary data.</text>
</comment>
<accession>A0A9P0ZYF6</accession>
<dbReference type="InterPro" id="IPR055411">
    <property type="entry name" value="LRR_FXL15/At3g58940/PEG3-like"/>
</dbReference>
<dbReference type="Gene3D" id="3.80.10.10">
    <property type="entry name" value="Ribonuclease Inhibitor"/>
    <property type="match status" value="1"/>
</dbReference>
<reference evidence="2" key="1">
    <citation type="submission" date="2022-07" db="EMBL/GenBank/DDBJ databases">
        <authorList>
            <person name="Macas J."/>
            <person name="Novak P."/>
            <person name="Neumann P."/>
        </authorList>
    </citation>
    <scope>NUCLEOTIDE SEQUENCE</scope>
</reference>
<evidence type="ECO:0000313" key="3">
    <source>
        <dbReference type="Proteomes" id="UP001152484"/>
    </source>
</evidence>
<evidence type="ECO:0000259" key="1">
    <source>
        <dbReference type="Pfam" id="PF24758"/>
    </source>
</evidence>
<dbReference type="Proteomes" id="UP001152484">
    <property type="component" value="Unassembled WGS sequence"/>
</dbReference>